<dbReference type="Pfam" id="PF01915">
    <property type="entry name" value="Glyco_hydro_3_C"/>
    <property type="match status" value="1"/>
</dbReference>
<dbReference type="eggNOG" id="COG1472">
    <property type="taxonomic scope" value="Bacteria"/>
</dbReference>
<dbReference type="EC" id="3.2.1.21" evidence="5"/>
<dbReference type="InterPro" id="IPR044993">
    <property type="entry name" value="BXL"/>
</dbReference>
<protein>
    <submittedName>
        <fullName evidence="5">Beta-glucosidase</fullName>
        <ecNumber evidence="5">3.2.1.21</ecNumber>
    </submittedName>
</protein>
<dbReference type="GO" id="GO:0031222">
    <property type="term" value="P:arabinan catabolic process"/>
    <property type="evidence" value="ECO:0007669"/>
    <property type="project" value="TreeGrafter"/>
</dbReference>
<evidence type="ECO:0000313" key="5">
    <source>
        <dbReference type="EMBL" id="ADY12050.1"/>
    </source>
</evidence>
<dbReference type="GO" id="GO:0009044">
    <property type="term" value="F:xylan 1,4-beta-xylosidase activity"/>
    <property type="evidence" value="ECO:0007669"/>
    <property type="project" value="InterPro"/>
</dbReference>
<dbReference type="STRING" id="158189.SpiBuddy_0209"/>
<name>F0RXK0_SPHGB</name>
<dbReference type="Proteomes" id="UP000008466">
    <property type="component" value="Chromosome"/>
</dbReference>
<dbReference type="GO" id="GO:0045493">
    <property type="term" value="P:xylan catabolic process"/>
    <property type="evidence" value="ECO:0007669"/>
    <property type="project" value="InterPro"/>
</dbReference>
<dbReference type="PANTHER" id="PTHR42721:SF3">
    <property type="entry name" value="BETA-D-XYLOSIDASE 5-RELATED"/>
    <property type="match status" value="1"/>
</dbReference>
<dbReference type="RefSeq" id="WP_013605903.1">
    <property type="nucleotide sequence ID" value="NC_015152.1"/>
</dbReference>
<dbReference type="OrthoDB" id="9805821at2"/>
<dbReference type="SMART" id="SM01217">
    <property type="entry name" value="Fn3_like"/>
    <property type="match status" value="1"/>
</dbReference>
<evidence type="ECO:0000256" key="3">
    <source>
        <dbReference type="ARBA" id="ARBA00022801"/>
    </source>
</evidence>
<reference evidence="6" key="1">
    <citation type="submission" date="2011-02" db="EMBL/GenBank/DDBJ databases">
        <title>Complete sequence of Spirochaeta sp. Buddy.</title>
        <authorList>
            <person name="Lucas S."/>
            <person name="Copeland A."/>
            <person name="Lapidus A."/>
            <person name="Cheng J.-F."/>
            <person name="Goodwin L."/>
            <person name="Pitluck S."/>
            <person name="Zeytun A."/>
            <person name="Detter J.C."/>
            <person name="Han C."/>
            <person name="Tapia R."/>
            <person name="Land M."/>
            <person name="Hauser L."/>
            <person name="Kyrpides N."/>
            <person name="Ivanova N."/>
            <person name="Mikhailova N."/>
            <person name="Pagani I."/>
            <person name="Ritalahti K.M."/>
            <person name="Loeffler F.E."/>
            <person name="Woyke T."/>
        </authorList>
    </citation>
    <scope>NUCLEOTIDE SEQUENCE [LARGE SCALE GENOMIC DNA]</scope>
    <source>
        <strain evidence="6">ATCC BAA-1886 / DSM 22777 / Buddy</strain>
    </source>
</reference>
<dbReference type="Gene3D" id="2.60.40.10">
    <property type="entry name" value="Immunoglobulins"/>
    <property type="match status" value="1"/>
</dbReference>
<dbReference type="GO" id="GO:0008422">
    <property type="term" value="F:beta-glucosidase activity"/>
    <property type="evidence" value="ECO:0007669"/>
    <property type="project" value="UniProtKB-EC"/>
</dbReference>
<feature type="domain" description="Fibronectin type III-like" evidence="4">
    <location>
        <begin position="610"/>
        <end position="678"/>
    </location>
</feature>
<dbReference type="Gene3D" id="3.20.20.300">
    <property type="entry name" value="Glycoside hydrolase, family 3, N-terminal domain"/>
    <property type="match status" value="1"/>
</dbReference>
<keyword evidence="5" id="KW-0326">Glycosidase</keyword>
<dbReference type="PANTHER" id="PTHR42721">
    <property type="entry name" value="SUGAR HYDROLASE-RELATED"/>
    <property type="match status" value="1"/>
</dbReference>
<proteinExistence type="inferred from homology"/>
<gene>
    <name evidence="5" type="ordered locus">SpiBuddy_0209</name>
</gene>
<dbReference type="SUPFAM" id="SSF52279">
    <property type="entry name" value="Beta-D-glucan exohydrolase, C-terminal domain"/>
    <property type="match status" value="1"/>
</dbReference>
<dbReference type="InterPro" id="IPR001764">
    <property type="entry name" value="Glyco_hydro_3_N"/>
</dbReference>
<dbReference type="InterPro" id="IPR036962">
    <property type="entry name" value="Glyco_hydro_3_N_sf"/>
</dbReference>
<dbReference type="InterPro" id="IPR026891">
    <property type="entry name" value="Fn3-like"/>
</dbReference>
<evidence type="ECO:0000256" key="2">
    <source>
        <dbReference type="ARBA" id="ARBA00022729"/>
    </source>
</evidence>
<dbReference type="Pfam" id="PF00933">
    <property type="entry name" value="Glyco_hydro_3"/>
    <property type="match status" value="1"/>
</dbReference>
<dbReference type="InterPro" id="IPR017853">
    <property type="entry name" value="GH"/>
</dbReference>
<organism evidence="5 6">
    <name type="scientific">Sphaerochaeta globosa (strain ATCC BAA-1886 / DSM 22777 / Buddy)</name>
    <name type="common">Spirochaeta sp. (strain Buddy)</name>
    <dbReference type="NCBI Taxonomy" id="158189"/>
    <lineage>
        <taxon>Bacteria</taxon>
        <taxon>Pseudomonadati</taxon>
        <taxon>Spirochaetota</taxon>
        <taxon>Spirochaetia</taxon>
        <taxon>Spirochaetales</taxon>
        <taxon>Sphaerochaetaceae</taxon>
        <taxon>Sphaerochaeta</taxon>
    </lineage>
</organism>
<dbReference type="GO" id="GO:0046556">
    <property type="term" value="F:alpha-L-arabinofuranosidase activity"/>
    <property type="evidence" value="ECO:0007669"/>
    <property type="project" value="TreeGrafter"/>
</dbReference>
<dbReference type="KEGG" id="sbu:SpiBuddy_0209"/>
<keyword evidence="6" id="KW-1185">Reference proteome</keyword>
<dbReference type="InterPro" id="IPR002772">
    <property type="entry name" value="Glyco_hydro_3_C"/>
</dbReference>
<dbReference type="Pfam" id="PF14310">
    <property type="entry name" value="Fn3-like"/>
    <property type="match status" value="1"/>
</dbReference>
<keyword evidence="2" id="KW-0732">Signal</keyword>
<dbReference type="InterPro" id="IPR013783">
    <property type="entry name" value="Ig-like_fold"/>
</dbReference>
<dbReference type="PRINTS" id="PR00133">
    <property type="entry name" value="GLHYDRLASE3"/>
</dbReference>
<sequence length="698" mass="76860">MTARQRAQELVERMNLPQMMSQLRHDAPAIESLGIPAYNWWNEGLHGSARSGTATVFPQAIGLASLFDPDFLYAVASVVSTEQRAKYNLFTHENDRDIYKGLTVWSPNVNIFRDPRWGRGQETFGEDPYLTARLAVAFIRGLQGEGPVLKTASCVKHFAAHSGPEPLRHGFNAVVGKKDLEETYLPAFASAVKEAKADAVMGAYSALNDEPCCASSFLMEETLRLRWGFEGMYISDCWAIRDFHLNHKVTKNEEESAALALKRGCDLACGCEYQSLEKAFQKGLITREQIKKAAIRVMTTRFKLGQFDQGTAYDTLGLESLDSDEHAALAFEASCRSLVLLKNDALLPLKKEAVSCLAVIGPNADSRQALWGNYHGTSSRYVTILEGLRDYVGSSTRILYSEGSNLTKNKVERLAKDDDRLSEAVFMAKASDVVVLCLGLNETVEGEMHDDGNGGWAGDKDDLRLPLCQRKLLKAVAETGKPIIVVLLSGGSLDPEIEQYANVKALIQAWYPGQEGGKAIAHLLYGALCPSGKLPVTFYKAEAKLPPFTDYSLIRRTYRYCDDPDVLYPFGFGLSYASFSFCLSAAQETEQNGVAATVLVRNTSALDARTVVQLYLAMEGKDLPPHPVLCGMKSVHLKAGEETQITFILEEKQFTAVQEDGNRYAVRGGYTLYAGSSQMDARSRMLGADKPATLCCIR</sequence>
<comment type="similarity">
    <text evidence="1">Belongs to the glycosyl hydrolase 3 family.</text>
</comment>
<dbReference type="Gene3D" id="3.40.50.1700">
    <property type="entry name" value="Glycoside hydrolase family 3 C-terminal domain"/>
    <property type="match status" value="1"/>
</dbReference>
<dbReference type="InterPro" id="IPR036881">
    <property type="entry name" value="Glyco_hydro_3_C_sf"/>
</dbReference>
<dbReference type="AlphaFoldDB" id="F0RXK0"/>
<evidence type="ECO:0000259" key="4">
    <source>
        <dbReference type="SMART" id="SM01217"/>
    </source>
</evidence>
<evidence type="ECO:0000256" key="1">
    <source>
        <dbReference type="ARBA" id="ARBA00005336"/>
    </source>
</evidence>
<dbReference type="HOGENOM" id="CLU_004542_5_3_12"/>
<dbReference type="EMBL" id="CP002541">
    <property type="protein sequence ID" value="ADY12050.1"/>
    <property type="molecule type" value="Genomic_DNA"/>
</dbReference>
<keyword evidence="3 5" id="KW-0378">Hydrolase</keyword>
<dbReference type="SUPFAM" id="SSF51445">
    <property type="entry name" value="(Trans)glycosidases"/>
    <property type="match status" value="1"/>
</dbReference>
<accession>F0RXK0</accession>
<evidence type="ECO:0000313" key="6">
    <source>
        <dbReference type="Proteomes" id="UP000008466"/>
    </source>
</evidence>